<dbReference type="GO" id="GO:0005886">
    <property type="term" value="C:plasma membrane"/>
    <property type="evidence" value="ECO:0007669"/>
    <property type="project" value="UniProtKB-SubCell"/>
</dbReference>
<feature type="transmembrane region" description="Helical" evidence="11">
    <location>
        <begin position="145"/>
        <end position="164"/>
    </location>
</feature>
<evidence type="ECO:0000256" key="8">
    <source>
        <dbReference type="ARBA" id="ARBA00023136"/>
    </source>
</evidence>
<dbReference type="PANTHER" id="PTHR24372">
    <property type="entry name" value="GLYCOPROTEIN HORMONE RECEPTOR"/>
    <property type="match status" value="1"/>
</dbReference>
<dbReference type="InterPro" id="IPR002131">
    <property type="entry name" value="Gphrmn_rcpt_fam"/>
</dbReference>
<dbReference type="InterPro" id="IPR032675">
    <property type="entry name" value="LRR_dom_sf"/>
</dbReference>
<evidence type="ECO:0000313" key="13">
    <source>
        <dbReference type="EMBL" id="CAH3158152.1"/>
    </source>
</evidence>
<keyword evidence="4 11" id="KW-0812">Transmembrane</keyword>
<keyword evidence="6 11" id="KW-1133">Transmembrane helix</keyword>
<comment type="subcellular location">
    <subcellularLocation>
        <location evidence="1">Cell membrane</location>
        <topology evidence="1">Multi-pass membrane protein</topology>
    </subcellularLocation>
</comment>
<accession>A0AAU9XW34</accession>
<evidence type="ECO:0000256" key="11">
    <source>
        <dbReference type="SAM" id="Phobius"/>
    </source>
</evidence>
<dbReference type="GO" id="GO:0016500">
    <property type="term" value="F:protein-hormone receptor activity"/>
    <property type="evidence" value="ECO:0007669"/>
    <property type="project" value="InterPro"/>
</dbReference>
<evidence type="ECO:0000256" key="1">
    <source>
        <dbReference type="ARBA" id="ARBA00004651"/>
    </source>
</evidence>
<keyword evidence="14" id="KW-1185">Reference proteome</keyword>
<protein>
    <recommendedName>
        <fullName evidence="12">G-protein coupled receptors family 1 profile domain-containing protein</fullName>
    </recommendedName>
</protein>
<dbReference type="InterPro" id="IPR017452">
    <property type="entry name" value="GPCR_Rhodpsn_7TM"/>
</dbReference>
<keyword evidence="8 11" id="KW-0472">Membrane</keyword>
<dbReference type="PRINTS" id="PR00373">
    <property type="entry name" value="GLYCHORMONER"/>
</dbReference>
<dbReference type="GO" id="GO:0009755">
    <property type="term" value="P:hormone-mediated signaling pathway"/>
    <property type="evidence" value="ECO:0007669"/>
    <property type="project" value="TreeGrafter"/>
</dbReference>
<evidence type="ECO:0000256" key="2">
    <source>
        <dbReference type="ARBA" id="ARBA00022475"/>
    </source>
</evidence>
<keyword evidence="2" id="KW-1003">Cell membrane</keyword>
<feature type="transmembrane region" description="Helical" evidence="11">
    <location>
        <begin position="332"/>
        <end position="353"/>
    </location>
</feature>
<keyword evidence="3" id="KW-0433">Leucine-rich repeat</keyword>
<dbReference type="Gene3D" id="3.80.10.10">
    <property type="entry name" value="Ribonuclease Inhibitor"/>
    <property type="match status" value="1"/>
</dbReference>
<evidence type="ECO:0000256" key="5">
    <source>
        <dbReference type="ARBA" id="ARBA00022737"/>
    </source>
</evidence>
<evidence type="ECO:0000256" key="6">
    <source>
        <dbReference type="ARBA" id="ARBA00022989"/>
    </source>
</evidence>
<feature type="transmembrane region" description="Helical" evidence="11">
    <location>
        <begin position="285"/>
        <end position="311"/>
    </location>
</feature>
<dbReference type="EMBL" id="CALNXJ010000066">
    <property type="protein sequence ID" value="CAH3158152.1"/>
    <property type="molecule type" value="Genomic_DNA"/>
</dbReference>
<feature type="transmembrane region" description="Helical" evidence="11">
    <location>
        <begin position="365"/>
        <end position="388"/>
    </location>
</feature>
<dbReference type="Gene3D" id="1.20.1070.10">
    <property type="entry name" value="Rhodopsin 7-helix transmembrane proteins"/>
    <property type="match status" value="1"/>
</dbReference>
<feature type="transmembrane region" description="Helical" evidence="11">
    <location>
        <begin position="228"/>
        <end position="249"/>
    </location>
</feature>
<dbReference type="PRINTS" id="PR00237">
    <property type="entry name" value="GPCRRHODOPSN"/>
</dbReference>
<organism evidence="13 14">
    <name type="scientific">Pocillopora meandrina</name>
    <dbReference type="NCBI Taxonomy" id="46732"/>
    <lineage>
        <taxon>Eukaryota</taxon>
        <taxon>Metazoa</taxon>
        <taxon>Cnidaria</taxon>
        <taxon>Anthozoa</taxon>
        <taxon>Hexacorallia</taxon>
        <taxon>Scleractinia</taxon>
        <taxon>Astrocoeniina</taxon>
        <taxon>Pocilloporidae</taxon>
        <taxon>Pocillopora</taxon>
    </lineage>
</organism>
<reference evidence="13 14" key="1">
    <citation type="submission" date="2022-05" db="EMBL/GenBank/DDBJ databases">
        <authorList>
            <consortium name="Genoscope - CEA"/>
            <person name="William W."/>
        </authorList>
    </citation>
    <scope>NUCLEOTIDE SEQUENCE [LARGE SCALE GENOMIC DNA]</scope>
</reference>
<sequence length="443" mass="50598">MEKNKLKELHSKQFRGLAKLSELYLSGNKLRYLPQGIFKGLKQLLILELFDNELKNVSIDNFREIRQLKILSLDTNLMCCHMHKEDADCAFIDNDDFANCENMFKNPVPRKSIWAIGSLSLAGSVFVITWRSVFKDTNTVQSIMLLHLAVSDGLMGAYLITLGVKDLLWRGEYYLHDVKWRSGLACQIIGATSLLSSEVSLMLMALISADRLKNIVFLFRGGALSRKMTQILCAIIWLVGFLLAFFPMFGLRYFEDLTTYHNYYGKSVVCLPLQLSRHKTEGWEYSVSVFVGLNFFLFIFITVAYLAIFISRVRVKNQSANARRETGLAKRVSFIIFTDCLCWMPIIVFGMKSVLEKDYKQTGDLAVWIAVFALPINSVINPILYTLATPKAQEYLGSKMAMLRSFIRSTFYCSEDQEGRRQQDPQEIDDNGQQEGNTIIITL</sequence>
<evidence type="ECO:0000256" key="3">
    <source>
        <dbReference type="ARBA" id="ARBA00022614"/>
    </source>
</evidence>
<dbReference type="Proteomes" id="UP001159428">
    <property type="component" value="Unassembled WGS sequence"/>
</dbReference>
<evidence type="ECO:0000259" key="12">
    <source>
        <dbReference type="PROSITE" id="PS50262"/>
    </source>
</evidence>
<evidence type="ECO:0000313" key="14">
    <source>
        <dbReference type="Proteomes" id="UP001159428"/>
    </source>
</evidence>
<dbReference type="SUPFAM" id="SSF52058">
    <property type="entry name" value="L domain-like"/>
    <property type="match status" value="1"/>
</dbReference>
<feature type="domain" description="G-protein coupled receptors family 1 profile" evidence="12">
    <location>
        <begin position="123"/>
        <end position="385"/>
    </location>
</feature>
<evidence type="ECO:0000256" key="7">
    <source>
        <dbReference type="ARBA" id="ARBA00023040"/>
    </source>
</evidence>
<dbReference type="SUPFAM" id="SSF81321">
    <property type="entry name" value="Family A G protein-coupled receptor-like"/>
    <property type="match status" value="1"/>
</dbReference>
<dbReference type="SMART" id="SM00369">
    <property type="entry name" value="LRR_TYP"/>
    <property type="match status" value="2"/>
</dbReference>
<evidence type="ECO:0000256" key="10">
    <source>
        <dbReference type="ARBA" id="ARBA00023224"/>
    </source>
</evidence>
<gene>
    <name evidence="13" type="ORF">PMEA_00030327</name>
</gene>
<keyword evidence="10" id="KW-0807">Transducer</keyword>
<keyword evidence="7" id="KW-0297">G-protein coupled receptor</keyword>
<comment type="caution">
    <text evidence="13">The sequence shown here is derived from an EMBL/GenBank/DDBJ whole genome shotgun (WGS) entry which is preliminary data.</text>
</comment>
<keyword evidence="9" id="KW-0675">Receptor</keyword>
<keyword evidence="5" id="KW-0677">Repeat</keyword>
<dbReference type="GO" id="GO:0008528">
    <property type="term" value="F:G protein-coupled peptide receptor activity"/>
    <property type="evidence" value="ECO:0007669"/>
    <property type="project" value="TreeGrafter"/>
</dbReference>
<dbReference type="AlphaFoldDB" id="A0AAU9XW34"/>
<proteinExistence type="predicted"/>
<dbReference type="InterPro" id="IPR003591">
    <property type="entry name" value="Leu-rich_rpt_typical-subtyp"/>
</dbReference>
<evidence type="ECO:0000256" key="9">
    <source>
        <dbReference type="ARBA" id="ARBA00023170"/>
    </source>
</evidence>
<feature type="transmembrane region" description="Helical" evidence="11">
    <location>
        <begin position="113"/>
        <end position="133"/>
    </location>
</feature>
<name>A0AAU9XW34_9CNID</name>
<feature type="transmembrane region" description="Helical" evidence="11">
    <location>
        <begin position="184"/>
        <end position="207"/>
    </location>
</feature>
<dbReference type="PANTHER" id="PTHR24372:SF77">
    <property type="entry name" value="G-PROTEIN COUPLED RECEPTORS FAMILY 1 PROFILE DOMAIN-CONTAINING PROTEIN"/>
    <property type="match status" value="1"/>
</dbReference>
<dbReference type="PROSITE" id="PS50262">
    <property type="entry name" value="G_PROTEIN_RECEP_F1_2"/>
    <property type="match status" value="1"/>
</dbReference>
<evidence type="ECO:0000256" key="4">
    <source>
        <dbReference type="ARBA" id="ARBA00022692"/>
    </source>
</evidence>
<dbReference type="Pfam" id="PF00001">
    <property type="entry name" value="7tm_1"/>
    <property type="match status" value="1"/>
</dbReference>
<dbReference type="InterPro" id="IPR000276">
    <property type="entry name" value="GPCR_Rhodpsn"/>
</dbReference>
<dbReference type="GO" id="GO:0007189">
    <property type="term" value="P:adenylate cyclase-activating G protein-coupled receptor signaling pathway"/>
    <property type="evidence" value="ECO:0007669"/>
    <property type="project" value="TreeGrafter"/>
</dbReference>